<accession>A0A1Y0B398</accession>
<dbReference type="EMBL" id="KY774314">
    <property type="protein sequence ID" value="ART31916.1"/>
    <property type="molecule type" value="Genomic_DNA"/>
</dbReference>
<protein>
    <submittedName>
        <fullName evidence="2">Uncharacterized protein</fullName>
    </submittedName>
</protein>
<dbReference type="AlphaFoldDB" id="A0A1Y0B398"/>
<sequence length="109" mass="12063">MDEHLDRLTASVIEKLLNSPSCERPRTYIQACFPGSPSPTDYSSRCSDAHSAILEIGRKNGLEKIPSFPRVTRWEMNNTGLPGSAPSCHRHHRENPDSRPKAGLRGGPL</sequence>
<evidence type="ECO:0000313" key="2">
    <source>
        <dbReference type="EMBL" id="ART31916.1"/>
    </source>
</evidence>
<geneLocation type="mitochondrion" evidence="2"/>
<organism evidence="2">
    <name type="scientific">Utricularia reniformis</name>
    <dbReference type="NCBI Taxonomy" id="192314"/>
    <lineage>
        <taxon>Eukaryota</taxon>
        <taxon>Viridiplantae</taxon>
        <taxon>Streptophyta</taxon>
        <taxon>Embryophyta</taxon>
        <taxon>Tracheophyta</taxon>
        <taxon>Spermatophyta</taxon>
        <taxon>Magnoliopsida</taxon>
        <taxon>eudicotyledons</taxon>
        <taxon>Gunneridae</taxon>
        <taxon>Pentapetalae</taxon>
        <taxon>asterids</taxon>
        <taxon>lamiids</taxon>
        <taxon>Lamiales</taxon>
        <taxon>Lentibulariaceae</taxon>
        <taxon>Utricularia</taxon>
    </lineage>
</organism>
<name>A0A1Y0B398_9LAMI</name>
<keyword evidence="2" id="KW-0496">Mitochondrion</keyword>
<evidence type="ECO:0000256" key="1">
    <source>
        <dbReference type="SAM" id="MobiDB-lite"/>
    </source>
</evidence>
<proteinExistence type="predicted"/>
<gene>
    <name evidence="2" type="ORF">AEK19_MT1739</name>
</gene>
<reference evidence="2" key="1">
    <citation type="submission" date="2017-03" db="EMBL/GenBank/DDBJ databases">
        <title>The mitochondrial genome of the carnivorous plant Utricularia reniformis (Lentibulariaceae): structure, comparative analysis and evolutionary landmarks.</title>
        <authorList>
            <person name="Silva S.R."/>
            <person name="Alvarenga D.O."/>
            <person name="Michael T.P."/>
            <person name="Miranda V.F.O."/>
            <person name="Varani A.M."/>
        </authorList>
    </citation>
    <scope>NUCLEOTIDE SEQUENCE</scope>
</reference>
<feature type="region of interest" description="Disordered" evidence="1">
    <location>
        <begin position="76"/>
        <end position="109"/>
    </location>
</feature>